<sequence>MQANKGETEMARKKAKATQHSAVQRELRTPKYQMRVVEDKTKYKRNRDKTVRMEGFRKAA</sequence>
<keyword evidence="3" id="KW-1185">Reference proteome</keyword>
<evidence type="ECO:0000313" key="2">
    <source>
        <dbReference type="EMBL" id="OJS99295.1"/>
    </source>
</evidence>
<proteinExistence type="predicted"/>
<feature type="compositionally biased region" description="Basic and acidic residues" evidence="1">
    <location>
        <begin position="48"/>
        <end position="60"/>
    </location>
</feature>
<protein>
    <submittedName>
        <fullName evidence="2">Uncharacterized protein</fullName>
    </submittedName>
</protein>
<evidence type="ECO:0000313" key="3">
    <source>
        <dbReference type="Proteomes" id="UP000183986"/>
    </source>
</evidence>
<feature type="region of interest" description="Disordered" evidence="1">
    <location>
        <begin position="1"/>
        <end position="60"/>
    </location>
</feature>
<comment type="caution">
    <text evidence="2">The sequence shown here is derived from an EMBL/GenBank/DDBJ whole genome shotgun (WGS) entry which is preliminary data.</text>
</comment>
<dbReference type="AlphaFoldDB" id="A0A1M2UVC3"/>
<organism evidence="2 3">
    <name type="scientific">Marinobacter nauticus</name>
    <name type="common">Marinobacter hydrocarbonoclasticus</name>
    <name type="synonym">Marinobacter aquaeolei</name>
    <dbReference type="NCBI Taxonomy" id="2743"/>
    <lineage>
        <taxon>Bacteria</taxon>
        <taxon>Pseudomonadati</taxon>
        <taxon>Pseudomonadota</taxon>
        <taxon>Gammaproteobacteria</taxon>
        <taxon>Pseudomonadales</taxon>
        <taxon>Marinobacteraceae</taxon>
        <taxon>Marinobacter</taxon>
    </lineage>
</organism>
<feature type="compositionally biased region" description="Basic and acidic residues" evidence="1">
    <location>
        <begin position="1"/>
        <end position="12"/>
    </location>
</feature>
<accession>A0A1M2UVC3</accession>
<dbReference type="Proteomes" id="UP000183986">
    <property type="component" value="Unassembled WGS sequence"/>
</dbReference>
<gene>
    <name evidence="2" type="ORF">BEE62_03830</name>
</gene>
<reference evidence="2" key="1">
    <citation type="submission" date="2016-11" db="EMBL/GenBank/DDBJ databases">
        <title>Draft Genome Sequence of Marinobacter hydrocarbonoclasticus strain STW2, a polyaromatic aromatic hydrocarbon degrading and denitrifying bacterium from rhizosphere of Seagrass Enhalus acodoides.</title>
        <authorList>
            <person name="Ling J."/>
            <person name="Dong J."/>
        </authorList>
    </citation>
    <scope>NUCLEOTIDE SEQUENCE [LARGE SCALE GENOMIC DNA]</scope>
    <source>
        <strain evidence="2">STW2</strain>
    </source>
</reference>
<dbReference type="EMBL" id="MPKY01000001">
    <property type="protein sequence ID" value="OJS99295.1"/>
    <property type="molecule type" value="Genomic_DNA"/>
</dbReference>
<name>A0A1M2UVC3_MARNT</name>
<evidence type="ECO:0000256" key="1">
    <source>
        <dbReference type="SAM" id="MobiDB-lite"/>
    </source>
</evidence>